<comment type="caution">
    <text evidence="1">The sequence shown here is derived from an EMBL/GenBank/DDBJ whole genome shotgun (WGS) entry which is preliminary data.</text>
</comment>
<reference evidence="1 2" key="1">
    <citation type="submission" date="2019-10" db="EMBL/GenBank/DDBJ databases">
        <authorList>
            <person name="Palmer J.M."/>
        </authorList>
    </citation>
    <scope>NUCLEOTIDE SEQUENCE [LARGE SCALE GENOMIC DNA]</scope>
    <source>
        <strain evidence="1 2">TWF506</strain>
    </source>
</reference>
<evidence type="ECO:0000313" key="2">
    <source>
        <dbReference type="Proteomes" id="UP001307849"/>
    </source>
</evidence>
<sequence length="404" mass="46129">MEYTAFGSKLVARPLDTDVETANTTGISILTLPNEILSKIIYEALHPNFHEPVFRVAARLAPVCRRFYDIVIWHLYSHCYVRFPRYWVGPLTPTCPIKFRGFGDDIETGYESAPKRFENYKKHGKHVKILTIRREKKYIANLDFCYLDAISSDDHEHPMFTQHFTTAFPNLKTINIHDRVNDPLPGEYILGSLQNILTTLPGLKNLNLYLQISHLTSAAVKKFVESQKYLDKQPEPPVSAARLQALSIDASSRSQIYIDLGIGNWLLSALPPLLQPSFKTISSLKFIVTGRPNPKSLSPRPSTVTTSHKSTRATLNPLNRKFHFSNLRSLKFSMRGDNDIILTEFFSGESFENVEEVEVRDVGHVDHYKLTELLTTRFPRLKTLNLMRLGVAWEGRTPSRAESR</sequence>
<dbReference type="Proteomes" id="UP001307849">
    <property type="component" value="Unassembled WGS sequence"/>
</dbReference>
<gene>
    <name evidence="1" type="ORF">TWF506_002998</name>
</gene>
<accession>A0AAN8NHK8</accession>
<evidence type="ECO:0000313" key="1">
    <source>
        <dbReference type="EMBL" id="KAK6502418.1"/>
    </source>
</evidence>
<proteinExistence type="predicted"/>
<protein>
    <recommendedName>
        <fullName evidence="3">F-box domain-containing protein</fullName>
    </recommendedName>
</protein>
<dbReference type="Gene3D" id="3.80.10.10">
    <property type="entry name" value="Ribonuclease Inhibitor"/>
    <property type="match status" value="1"/>
</dbReference>
<name>A0AAN8NHK8_9PEZI</name>
<evidence type="ECO:0008006" key="3">
    <source>
        <dbReference type="Google" id="ProtNLM"/>
    </source>
</evidence>
<dbReference type="AlphaFoldDB" id="A0AAN8NHK8"/>
<dbReference type="InterPro" id="IPR032675">
    <property type="entry name" value="LRR_dom_sf"/>
</dbReference>
<organism evidence="1 2">
    <name type="scientific">Arthrobotrys conoides</name>
    <dbReference type="NCBI Taxonomy" id="74498"/>
    <lineage>
        <taxon>Eukaryota</taxon>
        <taxon>Fungi</taxon>
        <taxon>Dikarya</taxon>
        <taxon>Ascomycota</taxon>
        <taxon>Pezizomycotina</taxon>
        <taxon>Orbiliomycetes</taxon>
        <taxon>Orbiliales</taxon>
        <taxon>Orbiliaceae</taxon>
        <taxon>Arthrobotrys</taxon>
    </lineage>
</organism>
<keyword evidence="2" id="KW-1185">Reference proteome</keyword>
<dbReference type="EMBL" id="JAVHJM010000011">
    <property type="protein sequence ID" value="KAK6502418.1"/>
    <property type="molecule type" value="Genomic_DNA"/>
</dbReference>